<organism evidence="1 2">
    <name type="scientific">Roridomyces roridus</name>
    <dbReference type="NCBI Taxonomy" id="1738132"/>
    <lineage>
        <taxon>Eukaryota</taxon>
        <taxon>Fungi</taxon>
        <taxon>Dikarya</taxon>
        <taxon>Basidiomycota</taxon>
        <taxon>Agaricomycotina</taxon>
        <taxon>Agaricomycetes</taxon>
        <taxon>Agaricomycetidae</taxon>
        <taxon>Agaricales</taxon>
        <taxon>Marasmiineae</taxon>
        <taxon>Mycenaceae</taxon>
        <taxon>Roridomyces</taxon>
    </lineage>
</organism>
<evidence type="ECO:0000313" key="1">
    <source>
        <dbReference type="EMBL" id="KAJ7604461.1"/>
    </source>
</evidence>
<sequence>MHLSPAASTLIHHMLGTCRPPFPAHDLLPKEMWDKIINLVPRGRHLSHFKSIALTTRVFVPAAQRILFRSIAIGECEYEDMRSCALKPLSSDQLVELVEILGHSTHLISYIHELKIWKCDDEALAPVAKYEIPPHLITLLVLSSLRELDLGFWAPSNFAEIIECCNPAVSSLMLTGMRIRHQLPPLHGANLPPRRPLMITHLGLSIMNLSNAVLLPEIFHPESQIDVSCLTHLALGLSTLEIPFEIWNYMWEAGDDEFICDLLKLDGFPCLTHISIRGVSTALCTEIIGALGPTIQTITYLDFYPTRIVSRLRALESSLLAATLPALHTVRIRCRLRDMTDAREGKVDWGSILVREELGDVPPETEAGVAQWRSIVKDRMPRLVERGMLVLDFGYVDPEWAWLRSENRR</sequence>
<name>A0AAD7AYJ0_9AGAR</name>
<protein>
    <submittedName>
        <fullName evidence="1">Uncharacterized protein</fullName>
    </submittedName>
</protein>
<dbReference type="AlphaFoldDB" id="A0AAD7AYJ0"/>
<dbReference type="Proteomes" id="UP001221142">
    <property type="component" value="Unassembled WGS sequence"/>
</dbReference>
<gene>
    <name evidence="1" type="ORF">FB45DRAFT_1043703</name>
</gene>
<proteinExistence type="predicted"/>
<reference evidence="1" key="1">
    <citation type="submission" date="2023-03" db="EMBL/GenBank/DDBJ databases">
        <title>Massive genome expansion in bonnet fungi (Mycena s.s.) driven by repeated elements and novel gene families across ecological guilds.</title>
        <authorList>
            <consortium name="Lawrence Berkeley National Laboratory"/>
            <person name="Harder C.B."/>
            <person name="Miyauchi S."/>
            <person name="Viragh M."/>
            <person name="Kuo A."/>
            <person name="Thoen E."/>
            <person name="Andreopoulos B."/>
            <person name="Lu D."/>
            <person name="Skrede I."/>
            <person name="Drula E."/>
            <person name="Henrissat B."/>
            <person name="Morin E."/>
            <person name="Kohler A."/>
            <person name="Barry K."/>
            <person name="LaButti K."/>
            <person name="Morin E."/>
            <person name="Salamov A."/>
            <person name="Lipzen A."/>
            <person name="Mereny Z."/>
            <person name="Hegedus B."/>
            <person name="Baldrian P."/>
            <person name="Stursova M."/>
            <person name="Weitz H."/>
            <person name="Taylor A."/>
            <person name="Grigoriev I.V."/>
            <person name="Nagy L.G."/>
            <person name="Martin F."/>
            <person name="Kauserud H."/>
        </authorList>
    </citation>
    <scope>NUCLEOTIDE SEQUENCE</scope>
    <source>
        <strain evidence="1">9284</strain>
    </source>
</reference>
<keyword evidence="2" id="KW-1185">Reference proteome</keyword>
<comment type="caution">
    <text evidence="1">The sequence shown here is derived from an EMBL/GenBank/DDBJ whole genome shotgun (WGS) entry which is preliminary data.</text>
</comment>
<dbReference type="EMBL" id="JARKIF010000104">
    <property type="protein sequence ID" value="KAJ7604461.1"/>
    <property type="molecule type" value="Genomic_DNA"/>
</dbReference>
<accession>A0AAD7AYJ0</accession>
<evidence type="ECO:0000313" key="2">
    <source>
        <dbReference type="Proteomes" id="UP001221142"/>
    </source>
</evidence>